<keyword evidence="2" id="KW-0732">Signal</keyword>
<dbReference type="SMR" id="A0A0S2IL36"/>
<dbReference type="EMBL" id="KT182084">
    <property type="protein sequence ID" value="ALO24364.1"/>
    <property type="molecule type" value="mRNA"/>
</dbReference>
<keyword evidence="1" id="KW-1015">Disulfide bond</keyword>
<dbReference type="AlphaFoldDB" id="A0A0S2IL36"/>
<dbReference type="Gene3D" id="3.30.30.10">
    <property type="entry name" value="Knottin, scorpion toxin-like"/>
    <property type="match status" value="1"/>
</dbReference>
<protein>
    <submittedName>
        <fullName evidence="4">Defensin</fullName>
    </submittedName>
</protein>
<evidence type="ECO:0000313" key="4">
    <source>
        <dbReference type="EMBL" id="ALO24364.1"/>
    </source>
</evidence>
<feature type="signal peptide" evidence="2">
    <location>
        <begin position="1"/>
        <end position="22"/>
    </location>
</feature>
<evidence type="ECO:0000259" key="3">
    <source>
        <dbReference type="PROSITE" id="PS51378"/>
    </source>
</evidence>
<proteinExistence type="evidence at transcript level"/>
<dbReference type="SUPFAM" id="SSF57095">
    <property type="entry name" value="Scorpion toxin-like"/>
    <property type="match status" value="1"/>
</dbReference>
<dbReference type="PROSITE" id="PS51378">
    <property type="entry name" value="INVERT_DEFENSINS"/>
    <property type="match status" value="1"/>
</dbReference>
<organism evidence="4">
    <name type="scientific">Ruditapes philippinarum</name>
    <name type="common">Japanese carpet shell</name>
    <name type="synonym">Venerupis philippinarum</name>
    <dbReference type="NCBI Taxonomy" id="129788"/>
    <lineage>
        <taxon>Eukaryota</taxon>
        <taxon>Metazoa</taxon>
        <taxon>Spiralia</taxon>
        <taxon>Lophotrochozoa</taxon>
        <taxon>Mollusca</taxon>
        <taxon>Bivalvia</taxon>
        <taxon>Autobranchia</taxon>
        <taxon>Heteroconchia</taxon>
        <taxon>Euheterodonta</taxon>
        <taxon>Imparidentia</taxon>
        <taxon>Neoheterodontei</taxon>
        <taxon>Venerida</taxon>
        <taxon>Veneroidea</taxon>
        <taxon>Veneridae</taxon>
        <taxon>Ruditapes</taxon>
    </lineage>
</organism>
<name>A0A0S2IL36_RUDPH</name>
<evidence type="ECO:0000313" key="5">
    <source>
        <dbReference type="EMBL" id="APY18891.1"/>
    </source>
</evidence>
<evidence type="ECO:0000256" key="1">
    <source>
        <dbReference type="ARBA" id="ARBA00023157"/>
    </source>
</evidence>
<evidence type="ECO:0000256" key="2">
    <source>
        <dbReference type="SAM" id="SignalP"/>
    </source>
</evidence>
<feature type="chain" id="PRO_5014522954" evidence="2">
    <location>
        <begin position="23"/>
        <end position="66"/>
    </location>
</feature>
<dbReference type="GO" id="GO:0006952">
    <property type="term" value="P:defense response"/>
    <property type="evidence" value="ECO:0007669"/>
    <property type="project" value="InterPro"/>
</dbReference>
<dbReference type="InterPro" id="IPR001542">
    <property type="entry name" value="Defensin_invertebrate/fungal"/>
</dbReference>
<feature type="domain" description="Invertebrate defensins family profile" evidence="3">
    <location>
        <begin position="23"/>
        <end position="57"/>
    </location>
</feature>
<reference evidence="5" key="2">
    <citation type="submission" date="2016-06" db="EMBL/GenBank/DDBJ databases">
        <authorList>
            <person name="Kjaerup R.B."/>
            <person name="Dalgaard T.S."/>
            <person name="Juul-Madsen H.R."/>
        </authorList>
    </citation>
    <scope>NUCLEOTIDE SEQUENCE</scope>
</reference>
<sequence length="66" mass="7422">MKMMIVFTVLFLAAMILPDVDAGFGCPNDYSCSNHCRDSIGCRGGYCKYHVICTCYGCKKRRSIQE</sequence>
<dbReference type="EMBL" id="KX454485">
    <property type="protein sequence ID" value="APY18891.1"/>
    <property type="molecule type" value="mRNA"/>
</dbReference>
<dbReference type="InterPro" id="IPR036574">
    <property type="entry name" value="Scorpion_toxin-like_sf"/>
</dbReference>
<accession>A0A0S2IL36</accession>
<reference evidence="4" key="1">
    <citation type="submission" date="2015-06" db="EMBL/GenBank/DDBJ databases">
        <authorList>
            <person name="Hoefler B.C."/>
            <person name="Straight P.D."/>
        </authorList>
    </citation>
    <scope>NUCLEOTIDE SEQUENCE</scope>
</reference>
<dbReference type="Pfam" id="PF01097">
    <property type="entry name" value="Defensin_2"/>
    <property type="match status" value="1"/>
</dbReference>